<evidence type="ECO:0008006" key="4">
    <source>
        <dbReference type="Google" id="ProtNLM"/>
    </source>
</evidence>
<name>A0A7U2R3B0_ASPFN</name>
<feature type="transmembrane region" description="Helical" evidence="1">
    <location>
        <begin position="28"/>
        <end position="49"/>
    </location>
</feature>
<keyword evidence="1" id="KW-0472">Membrane</keyword>
<evidence type="ECO:0000313" key="2">
    <source>
        <dbReference type="EMBL" id="QRD92995.1"/>
    </source>
</evidence>
<dbReference type="Proteomes" id="UP000596276">
    <property type="component" value="Chromosome 8"/>
</dbReference>
<keyword evidence="1" id="KW-1133">Transmembrane helix</keyword>
<dbReference type="OMA" id="WAKYAIT"/>
<dbReference type="VEuPathDB" id="FungiDB:F9C07_2287546"/>
<dbReference type="EMBL" id="CP044616">
    <property type="protein sequence ID" value="QRD92995.1"/>
    <property type="molecule type" value="Genomic_DNA"/>
</dbReference>
<accession>A0A7U2R3B0</accession>
<reference evidence="3" key="1">
    <citation type="journal article" date="2021" name="G3 (Bethesda)">
        <title>Chromosome assembled and annotated genome sequence of Aspergillus flavus NRRL 3357.</title>
        <authorList>
            <person name="Skerker J.M."/>
            <person name="Pianalto K.M."/>
            <person name="Mondo S.J."/>
            <person name="Yang K."/>
            <person name="Arkin A.P."/>
            <person name="Keller N.P."/>
            <person name="Grigoriev I.V."/>
            <person name="Louise Glass N.L."/>
        </authorList>
    </citation>
    <scope>NUCLEOTIDE SEQUENCE [LARGE SCALE GENOMIC DNA]</scope>
    <source>
        <strain evidence="3">ATCC 200026 / FGSC A1120 / IAM 13836 / NRRL 3357 / JCM 12722 / SRRC 167</strain>
    </source>
</reference>
<evidence type="ECO:0000313" key="3">
    <source>
        <dbReference type="Proteomes" id="UP000596276"/>
    </source>
</evidence>
<keyword evidence="1" id="KW-0812">Transmembrane</keyword>
<dbReference type="AlphaFoldDB" id="A0A7U2R3B0"/>
<keyword evidence="3" id="KW-1185">Reference proteome</keyword>
<protein>
    <recommendedName>
        <fullName evidence="4">Allantoate permease</fullName>
    </recommendedName>
</protein>
<evidence type="ECO:0000256" key="1">
    <source>
        <dbReference type="SAM" id="Phobius"/>
    </source>
</evidence>
<proteinExistence type="predicted"/>
<sequence length="87" mass="10277">MCVQASGIIASNIYRQDDAPRYKRGNKVLVALVVTNIFIYLFTKAYYVWRNASRDKKWNAMSEEEKRVYLATTKHEGNKRLDFRFAH</sequence>
<organism evidence="2 3">
    <name type="scientific">Aspergillus flavus (strain ATCC 200026 / FGSC A1120 / IAM 13836 / NRRL 3357 / JCM 12722 / SRRC 167)</name>
    <dbReference type="NCBI Taxonomy" id="332952"/>
    <lineage>
        <taxon>Eukaryota</taxon>
        <taxon>Fungi</taxon>
        <taxon>Dikarya</taxon>
        <taxon>Ascomycota</taxon>
        <taxon>Pezizomycotina</taxon>
        <taxon>Eurotiomycetes</taxon>
        <taxon>Eurotiomycetidae</taxon>
        <taxon>Eurotiales</taxon>
        <taxon>Aspergillaceae</taxon>
        <taxon>Aspergillus</taxon>
        <taxon>Aspergillus subgen. Circumdati</taxon>
    </lineage>
</organism>
<gene>
    <name evidence="2" type="ORF">F9C07_2287546</name>
</gene>